<dbReference type="GO" id="GO:0005886">
    <property type="term" value="C:plasma membrane"/>
    <property type="evidence" value="ECO:0007669"/>
    <property type="project" value="UniProtKB-SubCell"/>
</dbReference>
<comment type="caution">
    <text evidence="12">The sequence shown here is derived from an EMBL/GenBank/DDBJ whole genome shotgun (WGS) entry which is preliminary data.</text>
</comment>
<dbReference type="InterPro" id="IPR017871">
    <property type="entry name" value="ABC_transporter-like_CS"/>
</dbReference>
<evidence type="ECO:0000313" key="12">
    <source>
        <dbReference type="EMBL" id="HIU13188.1"/>
    </source>
</evidence>
<evidence type="ECO:0000256" key="8">
    <source>
        <dbReference type="ARBA" id="ARBA00023136"/>
    </source>
</evidence>
<protein>
    <submittedName>
        <fullName evidence="12">ABC transporter ATP-binding protein/permease</fullName>
    </submittedName>
</protein>
<reference evidence="12" key="1">
    <citation type="submission" date="2020-10" db="EMBL/GenBank/DDBJ databases">
        <authorList>
            <person name="Gilroy R."/>
        </authorList>
    </citation>
    <scope>NUCLEOTIDE SEQUENCE</scope>
    <source>
        <strain evidence="12">CHK195-11698</strain>
    </source>
</reference>
<keyword evidence="7 9" id="KW-1133">Transmembrane helix</keyword>
<dbReference type="Proteomes" id="UP000824175">
    <property type="component" value="Unassembled WGS sequence"/>
</dbReference>
<dbReference type="Pfam" id="PF00664">
    <property type="entry name" value="ABC_membrane"/>
    <property type="match status" value="1"/>
</dbReference>
<evidence type="ECO:0000256" key="3">
    <source>
        <dbReference type="ARBA" id="ARBA00022475"/>
    </source>
</evidence>
<dbReference type="SUPFAM" id="SSF52540">
    <property type="entry name" value="P-loop containing nucleoside triphosphate hydrolases"/>
    <property type="match status" value="1"/>
</dbReference>
<keyword evidence="5" id="KW-0547">Nucleotide-binding</keyword>
<evidence type="ECO:0000256" key="9">
    <source>
        <dbReference type="SAM" id="Phobius"/>
    </source>
</evidence>
<feature type="transmembrane region" description="Helical" evidence="9">
    <location>
        <begin position="55"/>
        <end position="72"/>
    </location>
</feature>
<accession>A0A9D1HML8</accession>
<comment type="subcellular location">
    <subcellularLocation>
        <location evidence="1">Cell membrane</location>
        <topology evidence="1">Multi-pass membrane protein</topology>
    </subcellularLocation>
</comment>
<keyword evidence="6 12" id="KW-0067">ATP-binding</keyword>
<evidence type="ECO:0000256" key="4">
    <source>
        <dbReference type="ARBA" id="ARBA00022692"/>
    </source>
</evidence>
<dbReference type="PROSITE" id="PS00211">
    <property type="entry name" value="ABC_TRANSPORTER_1"/>
    <property type="match status" value="1"/>
</dbReference>
<reference evidence="12" key="2">
    <citation type="journal article" date="2021" name="PeerJ">
        <title>Extensive microbial diversity within the chicken gut microbiome revealed by metagenomics and culture.</title>
        <authorList>
            <person name="Gilroy R."/>
            <person name="Ravi A."/>
            <person name="Getino M."/>
            <person name="Pursley I."/>
            <person name="Horton D.L."/>
            <person name="Alikhan N.F."/>
            <person name="Baker D."/>
            <person name="Gharbi K."/>
            <person name="Hall N."/>
            <person name="Watson M."/>
            <person name="Adriaenssens E.M."/>
            <person name="Foster-Nyarko E."/>
            <person name="Jarju S."/>
            <person name="Secka A."/>
            <person name="Antonio M."/>
            <person name="Oren A."/>
            <person name="Chaudhuri R.R."/>
            <person name="La Ragione R."/>
            <person name="Hildebrand F."/>
            <person name="Pallen M.J."/>
        </authorList>
    </citation>
    <scope>NUCLEOTIDE SEQUENCE</scope>
    <source>
        <strain evidence="12">CHK195-11698</strain>
    </source>
</reference>
<dbReference type="InterPro" id="IPR003439">
    <property type="entry name" value="ABC_transporter-like_ATP-bd"/>
</dbReference>
<evidence type="ECO:0000259" key="10">
    <source>
        <dbReference type="PROSITE" id="PS50893"/>
    </source>
</evidence>
<dbReference type="GO" id="GO:0016887">
    <property type="term" value="F:ATP hydrolysis activity"/>
    <property type="evidence" value="ECO:0007669"/>
    <property type="project" value="InterPro"/>
</dbReference>
<dbReference type="GO" id="GO:0140359">
    <property type="term" value="F:ABC-type transporter activity"/>
    <property type="evidence" value="ECO:0007669"/>
    <property type="project" value="InterPro"/>
</dbReference>
<dbReference type="CDD" id="cd18781">
    <property type="entry name" value="ABC_6TM_AarD_CydDC_like"/>
    <property type="match status" value="1"/>
</dbReference>
<evidence type="ECO:0000313" key="13">
    <source>
        <dbReference type="Proteomes" id="UP000824175"/>
    </source>
</evidence>
<dbReference type="FunFam" id="3.40.50.300:FF:000854">
    <property type="entry name" value="Multidrug ABC transporter ATP-binding protein"/>
    <property type="match status" value="1"/>
</dbReference>
<dbReference type="GO" id="GO:0034040">
    <property type="term" value="F:ATPase-coupled lipid transmembrane transporter activity"/>
    <property type="evidence" value="ECO:0007669"/>
    <property type="project" value="TreeGrafter"/>
</dbReference>
<evidence type="ECO:0000256" key="2">
    <source>
        <dbReference type="ARBA" id="ARBA00022448"/>
    </source>
</evidence>
<evidence type="ECO:0000256" key="1">
    <source>
        <dbReference type="ARBA" id="ARBA00004651"/>
    </source>
</evidence>
<feature type="transmembrane region" description="Helical" evidence="9">
    <location>
        <begin position="158"/>
        <end position="176"/>
    </location>
</feature>
<dbReference type="PANTHER" id="PTHR24221">
    <property type="entry name" value="ATP-BINDING CASSETTE SUB-FAMILY B"/>
    <property type="match status" value="1"/>
</dbReference>
<feature type="domain" description="ABC transporter" evidence="10">
    <location>
        <begin position="328"/>
        <end position="561"/>
    </location>
</feature>
<dbReference type="Gene3D" id="1.20.1560.10">
    <property type="entry name" value="ABC transporter type 1, transmembrane domain"/>
    <property type="match status" value="1"/>
</dbReference>
<dbReference type="EMBL" id="DVMJ01000030">
    <property type="protein sequence ID" value="HIU13188.1"/>
    <property type="molecule type" value="Genomic_DNA"/>
</dbReference>
<dbReference type="GO" id="GO:0005524">
    <property type="term" value="F:ATP binding"/>
    <property type="evidence" value="ECO:0007669"/>
    <property type="project" value="UniProtKB-KW"/>
</dbReference>
<dbReference type="InterPro" id="IPR036640">
    <property type="entry name" value="ABC1_TM_sf"/>
</dbReference>
<evidence type="ECO:0000256" key="7">
    <source>
        <dbReference type="ARBA" id="ARBA00022989"/>
    </source>
</evidence>
<keyword evidence="4 9" id="KW-0812">Transmembrane</keyword>
<dbReference type="InterPro" id="IPR003593">
    <property type="entry name" value="AAA+_ATPase"/>
</dbReference>
<evidence type="ECO:0000256" key="6">
    <source>
        <dbReference type="ARBA" id="ARBA00022840"/>
    </source>
</evidence>
<dbReference type="AlphaFoldDB" id="A0A9D1HML8"/>
<organism evidence="12 13">
    <name type="scientific">Candidatus Fimiplasma intestinipullorum</name>
    <dbReference type="NCBI Taxonomy" id="2840825"/>
    <lineage>
        <taxon>Bacteria</taxon>
        <taxon>Bacillati</taxon>
        <taxon>Bacillota</taxon>
        <taxon>Clostridia</taxon>
        <taxon>Eubacteriales</taxon>
        <taxon>Candidatus Fimiplasma</taxon>
    </lineage>
</organism>
<dbReference type="SMART" id="SM00382">
    <property type="entry name" value="AAA"/>
    <property type="match status" value="1"/>
</dbReference>
<dbReference type="InterPro" id="IPR039421">
    <property type="entry name" value="Type_1_exporter"/>
</dbReference>
<feature type="transmembrane region" description="Helical" evidence="9">
    <location>
        <begin position="272"/>
        <end position="294"/>
    </location>
</feature>
<dbReference type="InterPro" id="IPR027417">
    <property type="entry name" value="P-loop_NTPase"/>
</dbReference>
<feature type="transmembrane region" description="Helical" evidence="9">
    <location>
        <begin position="133"/>
        <end position="152"/>
    </location>
</feature>
<keyword evidence="3" id="KW-1003">Cell membrane</keyword>
<evidence type="ECO:0000256" key="5">
    <source>
        <dbReference type="ARBA" id="ARBA00022741"/>
    </source>
</evidence>
<feature type="domain" description="ABC transmembrane type-1" evidence="11">
    <location>
        <begin position="34"/>
        <end position="297"/>
    </location>
</feature>
<keyword evidence="2" id="KW-0813">Transport</keyword>
<dbReference type="PROSITE" id="PS50929">
    <property type="entry name" value="ABC_TM1F"/>
    <property type="match status" value="1"/>
</dbReference>
<evidence type="ECO:0000259" key="11">
    <source>
        <dbReference type="PROSITE" id="PS50929"/>
    </source>
</evidence>
<name>A0A9D1HML8_9FIRM</name>
<keyword evidence="8 9" id="KW-0472">Membrane</keyword>
<dbReference type="InterPro" id="IPR011527">
    <property type="entry name" value="ABC1_TM_dom"/>
</dbReference>
<dbReference type="Gene3D" id="3.40.50.300">
    <property type="entry name" value="P-loop containing nucleotide triphosphate hydrolases"/>
    <property type="match status" value="1"/>
</dbReference>
<feature type="transmembrane region" description="Helical" evidence="9">
    <location>
        <begin position="21"/>
        <end position="43"/>
    </location>
</feature>
<dbReference type="PANTHER" id="PTHR24221:SF654">
    <property type="entry name" value="ATP-BINDING CASSETTE SUB-FAMILY B MEMBER 6"/>
    <property type="match status" value="1"/>
</dbReference>
<dbReference type="Pfam" id="PF00005">
    <property type="entry name" value="ABC_tran"/>
    <property type="match status" value="1"/>
</dbReference>
<gene>
    <name evidence="12" type="ORF">IAD15_03875</name>
</gene>
<dbReference type="SUPFAM" id="SSF90123">
    <property type="entry name" value="ABC transporter transmembrane region"/>
    <property type="match status" value="1"/>
</dbReference>
<dbReference type="PROSITE" id="PS50893">
    <property type="entry name" value="ABC_TRANSPORTER_2"/>
    <property type="match status" value="1"/>
</dbReference>
<feature type="transmembrane region" description="Helical" evidence="9">
    <location>
        <begin position="243"/>
        <end position="266"/>
    </location>
</feature>
<sequence length="575" mass="64606">MFDKKLMRLAKGNQIYIIAQVLTNWISMLVNVGIIFALTGFLADWLAGNASASGLYRTLGAVVLGLLLRLILAKLASRFSFQASQGIKGMLRRALYEKILQLDLGYMKDVSTSEVVQVATEGIDQLEIYFGKYLPQLFYSLLAPLTLFVIIFPLHWGVALALLLCVPLIPISIVAVQKFAKKLLSKYWTSYTNLGDSFLENIQGLTTLKIYEADEYKQQEMNEQAEQFRKVTMKVLMMQLNSITIMDIVAYGGSVLGIILALMAHLSLRDTLIIILLSSEFFIPLRLLGSYFHIAMNGMAASKKMFRILELPLPEGGKQSVSQPISHIEASHLSFQYEEGQPVLRDIHLKAEAGQLIAFVGQSGCGKSTLAKLLLGKYMADQGTLKANGLNISDYQRSEWLNQMVYLGHDDYVFQGSVREALEMADPNASEAKMWEVLEKVNLASFLKTQDGLETHLSERGANLSGGQRQRLCFARALLKDADIYILDEATSNIDTKSEEVIMRVVEELAQKKMIFLISHRLAIVTKANCIYYMENGQVLEKGSHASLMQQQGHYAHLYQTQYDLEHYMRKEEMA</sequence>
<proteinExistence type="predicted"/>